<dbReference type="EMBL" id="CAJVQC010033915">
    <property type="protein sequence ID" value="CAG8755176.1"/>
    <property type="molecule type" value="Genomic_DNA"/>
</dbReference>
<keyword evidence="2" id="KW-1185">Reference proteome</keyword>
<evidence type="ECO:0000313" key="2">
    <source>
        <dbReference type="Proteomes" id="UP000789920"/>
    </source>
</evidence>
<sequence length="378" mass="43778">MPCPTNNKKKSKQAYKATAYKHNINVNNSEAENSDNFSYDEAVENNNAATAANNYYSDNNVLKNYDNESLFAHDELIEIENDNAEGFAKTLLNTANTFYHESDSNKSRRLRYLGNSIHTKRRKRQQQREAAKEMPTLFTFWNQDKTAEEDIEVELSDDGWLDKVDEVDTGRLSEDEIETSNWYKKIQTTLENITLDIKNENVNSKVWVRLNRKGVYHASFLWDKDILLQIKSYVRENKWNITLHMVMLQMNEVILPGLRFAPPPTISFNTAKNYLKELALFAFNNAKSHTTYTSDVLVAKNMNLSSARKQEKIHSTSYFRGGIKNDQDMVFPLNYHIPKLRGEAKGLKQVLSERGLWPEKGLKLQEARELMGQQPDFL</sequence>
<evidence type="ECO:0000313" key="1">
    <source>
        <dbReference type="EMBL" id="CAG8755176.1"/>
    </source>
</evidence>
<organism evidence="1 2">
    <name type="scientific">Racocetra persica</name>
    <dbReference type="NCBI Taxonomy" id="160502"/>
    <lineage>
        <taxon>Eukaryota</taxon>
        <taxon>Fungi</taxon>
        <taxon>Fungi incertae sedis</taxon>
        <taxon>Mucoromycota</taxon>
        <taxon>Glomeromycotina</taxon>
        <taxon>Glomeromycetes</taxon>
        <taxon>Diversisporales</taxon>
        <taxon>Gigasporaceae</taxon>
        <taxon>Racocetra</taxon>
    </lineage>
</organism>
<dbReference type="Proteomes" id="UP000789920">
    <property type="component" value="Unassembled WGS sequence"/>
</dbReference>
<reference evidence="1" key="1">
    <citation type="submission" date="2021-06" db="EMBL/GenBank/DDBJ databases">
        <authorList>
            <person name="Kallberg Y."/>
            <person name="Tangrot J."/>
            <person name="Rosling A."/>
        </authorList>
    </citation>
    <scope>NUCLEOTIDE SEQUENCE</scope>
    <source>
        <strain evidence="1">MA461A</strain>
    </source>
</reference>
<proteinExistence type="predicted"/>
<name>A0ACA9QJL5_9GLOM</name>
<comment type="caution">
    <text evidence="1">The sequence shown here is derived from an EMBL/GenBank/DDBJ whole genome shotgun (WGS) entry which is preliminary data.</text>
</comment>
<protein>
    <submittedName>
        <fullName evidence="1">26381_t:CDS:1</fullName>
    </submittedName>
</protein>
<accession>A0ACA9QJL5</accession>
<gene>
    <name evidence="1" type="ORF">RPERSI_LOCUS14602</name>
</gene>
<feature type="non-terminal residue" evidence="1">
    <location>
        <position position="378"/>
    </location>
</feature>